<dbReference type="PANTHER" id="PTHR44167:SF24">
    <property type="entry name" value="SERINE_THREONINE-PROTEIN KINASE CHK2"/>
    <property type="match status" value="1"/>
</dbReference>
<evidence type="ECO:0000259" key="1">
    <source>
        <dbReference type="PROSITE" id="PS50011"/>
    </source>
</evidence>
<keyword evidence="3" id="KW-1185">Reference proteome</keyword>
<protein>
    <submittedName>
        <fullName evidence="2">Kinase domain-containing protein</fullName>
    </submittedName>
</protein>
<evidence type="ECO:0000313" key="3">
    <source>
        <dbReference type="Proteomes" id="UP001362999"/>
    </source>
</evidence>
<feature type="domain" description="Protein kinase" evidence="1">
    <location>
        <begin position="1"/>
        <end position="334"/>
    </location>
</feature>
<dbReference type="Gene3D" id="1.10.510.10">
    <property type="entry name" value="Transferase(Phosphotransferase) domain 1"/>
    <property type="match status" value="1"/>
</dbReference>
<dbReference type="GO" id="GO:0004674">
    <property type="term" value="F:protein serine/threonine kinase activity"/>
    <property type="evidence" value="ECO:0007669"/>
    <property type="project" value="TreeGrafter"/>
</dbReference>
<dbReference type="InterPro" id="IPR000719">
    <property type="entry name" value="Prot_kinase_dom"/>
</dbReference>
<keyword evidence="2" id="KW-0808">Transferase</keyword>
<dbReference type="Proteomes" id="UP001362999">
    <property type="component" value="Unassembled WGS sequence"/>
</dbReference>
<dbReference type="EMBL" id="JAWWNJ010000001">
    <property type="protein sequence ID" value="KAK7063709.1"/>
    <property type="molecule type" value="Genomic_DNA"/>
</dbReference>
<dbReference type="AlphaFoldDB" id="A0AAW0EDH9"/>
<dbReference type="PANTHER" id="PTHR44167">
    <property type="entry name" value="OVARIAN-SPECIFIC SERINE/THREONINE-PROTEIN KINASE LOK-RELATED"/>
    <property type="match status" value="1"/>
</dbReference>
<dbReference type="PROSITE" id="PS50011">
    <property type="entry name" value="PROTEIN_KINASE_DOM"/>
    <property type="match status" value="1"/>
</dbReference>
<proteinExistence type="predicted"/>
<dbReference type="InterPro" id="IPR011009">
    <property type="entry name" value="Kinase-like_dom_sf"/>
</dbReference>
<reference evidence="2 3" key="1">
    <citation type="journal article" date="2024" name="J Genomics">
        <title>Draft genome sequencing and assembly of Favolaschia claudopus CIRM-BRFM 2984 isolated from oak limbs.</title>
        <authorList>
            <person name="Navarro D."/>
            <person name="Drula E."/>
            <person name="Chaduli D."/>
            <person name="Cazenave R."/>
            <person name="Ahrendt S."/>
            <person name="Wang J."/>
            <person name="Lipzen A."/>
            <person name="Daum C."/>
            <person name="Barry K."/>
            <person name="Grigoriev I.V."/>
            <person name="Favel A."/>
            <person name="Rosso M.N."/>
            <person name="Martin F."/>
        </authorList>
    </citation>
    <scope>NUCLEOTIDE SEQUENCE [LARGE SCALE GENOMIC DNA]</scope>
    <source>
        <strain evidence="2 3">CIRM-BRFM 2984</strain>
    </source>
</reference>
<accession>A0AAW0EDH9</accession>
<dbReference type="GO" id="GO:0044773">
    <property type="term" value="P:mitotic DNA damage checkpoint signaling"/>
    <property type="evidence" value="ECO:0007669"/>
    <property type="project" value="TreeGrafter"/>
</dbReference>
<comment type="caution">
    <text evidence="2">The sequence shown here is derived from an EMBL/GenBank/DDBJ whole genome shotgun (WGS) entry which is preliminary data.</text>
</comment>
<organism evidence="2 3">
    <name type="scientific">Favolaschia claudopus</name>
    <dbReference type="NCBI Taxonomy" id="2862362"/>
    <lineage>
        <taxon>Eukaryota</taxon>
        <taxon>Fungi</taxon>
        <taxon>Dikarya</taxon>
        <taxon>Basidiomycota</taxon>
        <taxon>Agaricomycotina</taxon>
        <taxon>Agaricomycetes</taxon>
        <taxon>Agaricomycetidae</taxon>
        <taxon>Agaricales</taxon>
        <taxon>Marasmiineae</taxon>
        <taxon>Mycenaceae</taxon>
        <taxon>Favolaschia</taxon>
    </lineage>
</organism>
<dbReference type="SUPFAM" id="SSF56112">
    <property type="entry name" value="Protein kinase-like (PK-like)"/>
    <property type="match status" value="1"/>
</dbReference>
<dbReference type="SMART" id="SM00220">
    <property type="entry name" value="S_TKc"/>
    <property type="match status" value="1"/>
</dbReference>
<name>A0AAW0EDH9_9AGAR</name>
<sequence length="334" mass="38365">MTTPPVEYESKTRFLRALDHFWVKNQPFLLSVGFKLRPRYDPDWVPTGENEDRMWGLNRDVLDAIRIHEGKKVVLKRVDTDSDELKIIQYLSQIDDSRNHTIPLLGIIPLPPDNASSLLVMPYTRQFDHPPFHCRAEFVELMRQYLEGLQFMHDNNVAHFDIAPQNLMMDESRVVPAGSHFRKPRSHTGIPGIFSWRNRCSVGPVEYYYIDFGLSKIVIDCAIQPIQSGRLPIGIDNATIDKALRAFRPVADSMTSRNPQDRPEPADSLAKLNIIAAKMSARKLKTPMLVKEGQLTYMAQTVISLFRNGYPPTERYEDLGYTTWVDRVFGIFGM</sequence>
<dbReference type="GO" id="GO:0005524">
    <property type="term" value="F:ATP binding"/>
    <property type="evidence" value="ECO:0007669"/>
    <property type="project" value="InterPro"/>
</dbReference>
<dbReference type="GO" id="GO:0005634">
    <property type="term" value="C:nucleus"/>
    <property type="evidence" value="ECO:0007669"/>
    <property type="project" value="TreeGrafter"/>
</dbReference>
<keyword evidence="2" id="KW-0418">Kinase</keyword>
<gene>
    <name evidence="2" type="ORF">R3P38DRAFT_3416087</name>
</gene>
<dbReference type="Gene3D" id="3.30.200.20">
    <property type="entry name" value="Phosphorylase Kinase, domain 1"/>
    <property type="match status" value="1"/>
</dbReference>
<evidence type="ECO:0000313" key="2">
    <source>
        <dbReference type="EMBL" id="KAK7063709.1"/>
    </source>
</evidence>